<keyword evidence="8" id="KW-1185">Reference proteome</keyword>
<dbReference type="PROSITE" id="PS01180">
    <property type="entry name" value="CUB"/>
    <property type="match status" value="1"/>
</dbReference>
<feature type="region of interest" description="Disordered" evidence="4">
    <location>
        <begin position="215"/>
        <end position="237"/>
    </location>
</feature>
<dbReference type="InterPro" id="IPR035914">
    <property type="entry name" value="Sperma_CUB_dom_sf"/>
</dbReference>
<feature type="transmembrane region" description="Helical" evidence="5">
    <location>
        <begin position="183"/>
        <end position="206"/>
    </location>
</feature>
<dbReference type="AlphaFoldDB" id="A0A812D8W1"/>
<feature type="domain" description="CUB" evidence="6">
    <location>
        <begin position="28"/>
        <end position="150"/>
    </location>
</feature>
<dbReference type="EMBL" id="CAHIKZ030003181">
    <property type="protein sequence ID" value="CAE1297259.1"/>
    <property type="molecule type" value="Genomic_DNA"/>
</dbReference>
<evidence type="ECO:0000256" key="3">
    <source>
        <dbReference type="PROSITE-ProRule" id="PRU00059"/>
    </source>
</evidence>
<dbReference type="InterPro" id="IPR000859">
    <property type="entry name" value="CUB_dom"/>
</dbReference>
<name>A0A812D8W1_ACAPH</name>
<accession>A0A812D8W1</accession>
<dbReference type="PANTHER" id="PTHR24251:SF30">
    <property type="entry name" value="MEMBRANE FRIZZLED-RELATED PROTEIN"/>
    <property type="match status" value="1"/>
</dbReference>
<dbReference type="Pfam" id="PF00431">
    <property type="entry name" value="CUB"/>
    <property type="match status" value="1"/>
</dbReference>
<sequence>MPLQNFQPFIYLLDHFPTTVKDLEHRHAATQLRTNSKPIEIIMLSSSTLVRSSDFPAFIQHKPTIRWKFLKEYGVWGVKFHSFNLPYTNGCTTDYIYIRDLARENHKVIHCGETTPEEFISHGSQIEVEFHSDFAKNRPQFDFRVEHGDDEDDVRKQFSKEQVEQKPLVIEVPLQISTEEKAAIISLSVILPIALVIVGLLAIALAKHMNGAKKEKRQELPTHCPKSQKYAQSKQSNEENSTVVDFFLDNDKLTVKPGKVRLQEKRTDKTMSNFYADMPASLEICTTVASHDVKPPPPKFDDKLIGFGSLM</sequence>
<organism evidence="7 8">
    <name type="scientific">Acanthosepion pharaonis</name>
    <name type="common">Pharaoh cuttlefish</name>
    <name type="synonym">Sepia pharaonis</name>
    <dbReference type="NCBI Taxonomy" id="158019"/>
    <lineage>
        <taxon>Eukaryota</taxon>
        <taxon>Metazoa</taxon>
        <taxon>Spiralia</taxon>
        <taxon>Lophotrochozoa</taxon>
        <taxon>Mollusca</taxon>
        <taxon>Cephalopoda</taxon>
        <taxon>Coleoidea</taxon>
        <taxon>Decapodiformes</taxon>
        <taxon>Sepiida</taxon>
        <taxon>Sepiina</taxon>
        <taxon>Sepiidae</taxon>
        <taxon>Acanthosepion</taxon>
    </lineage>
</organism>
<keyword evidence="2" id="KW-1015">Disulfide bond</keyword>
<evidence type="ECO:0000256" key="2">
    <source>
        <dbReference type="ARBA" id="ARBA00023157"/>
    </source>
</evidence>
<evidence type="ECO:0000313" key="8">
    <source>
        <dbReference type="Proteomes" id="UP000597762"/>
    </source>
</evidence>
<keyword evidence="5" id="KW-0812">Transmembrane</keyword>
<evidence type="ECO:0000313" key="7">
    <source>
        <dbReference type="EMBL" id="CAE1297259.1"/>
    </source>
</evidence>
<dbReference type="Proteomes" id="UP000597762">
    <property type="component" value="Unassembled WGS sequence"/>
</dbReference>
<dbReference type="PANTHER" id="PTHR24251">
    <property type="entry name" value="OVOCHYMASE-RELATED"/>
    <property type="match status" value="1"/>
</dbReference>
<comment type="caution">
    <text evidence="3">Lacks conserved residue(s) required for the propagation of feature annotation.</text>
</comment>
<evidence type="ECO:0000259" key="6">
    <source>
        <dbReference type="PROSITE" id="PS01180"/>
    </source>
</evidence>
<comment type="caution">
    <text evidence="7">The sequence shown here is derived from an EMBL/GenBank/DDBJ whole genome shotgun (WGS) entry which is preliminary data.</text>
</comment>
<dbReference type="CDD" id="cd00041">
    <property type="entry name" value="CUB"/>
    <property type="match status" value="1"/>
</dbReference>
<reference evidence="7" key="1">
    <citation type="submission" date="2021-01" db="EMBL/GenBank/DDBJ databases">
        <authorList>
            <person name="Li R."/>
            <person name="Bekaert M."/>
        </authorList>
    </citation>
    <scope>NUCLEOTIDE SEQUENCE</scope>
    <source>
        <strain evidence="7">Farmed</strain>
    </source>
</reference>
<gene>
    <name evidence="7" type="ORF">SPHA_51892</name>
</gene>
<proteinExistence type="predicted"/>
<evidence type="ECO:0000256" key="4">
    <source>
        <dbReference type="SAM" id="MobiDB-lite"/>
    </source>
</evidence>
<keyword evidence="1" id="KW-0677">Repeat</keyword>
<protein>
    <recommendedName>
        <fullName evidence="6">CUB domain-containing protein</fullName>
    </recommendedName>
</protein>
<dbReference type="OrthoDB" id="6145147at2759"/>
<evidence type="ECO:0000256" key="1">
    <source>
        <dbReference type="ARBA" id="ARBA00022737"/>
    </source>
</evidence>
<evidence type="ECO:0000256" key="5">
    <source>
        <dbReference type="SAM" id="Phobius"/>
    </source>
</evidence>
<dbReference type="Gene3D" id="2.60.120.290">
    <property type="entry name" value="Spermadhesin, CUB domain"/>
    <property type="match status" value="1"/>
</dbReference>
<keyword evidence="5" id="KW-1133">Transmembrane helix</keyword>
<dbReference type="SUPFAM" id="SSF49854">
    <property type="entry name" value="Spermadhesin, CUB domain"/>
    <property type="match status" value="1"/>
</dbReference>
<keyword evidence="5" id="KW-0472">Membrane</keyword>